<protein>
    <recommendedName>
        <fullName evidence="2">PiggyBac transposable element-derived protein domain-containing protein</fullName>
    </recommendedName>
</protein>
<dbReference type="AlphaFoldDB" id="W2NFQ8"/>
<sequence length="192" mass="21758">MDSAAEEEEVVAVGGELESDDDEAVCDWPVLDSEEYLDFAKDKPSLARMRRTGWELDPQKFPSDQSYPGLYDGPSGPSPEVIRFADSPLDLFLYFMPRELWKKIAEESTVYHEQNLVARVDKMYAKQKVPGKKTKEDFMEREAKHADIKAHEILVLLGLLIARMINPSGDTSTITGLQRRLVRWPLVLLGSS</sequence>
<dbReference type="Proteomes" id="UP000054532">
    <property type="component" value="Unassembled WGS sequence"/>
</dbReference>
<gene>
    <name evidence="1" type="ORF">L914_07856</name>
</gene>
<dbReference type="PANTHER" id="PTHR46599:SF3">
    <property type="entry name" value="PIGGYBAC TRANSPOSABLE ELEMENT-DERIVED PROTEIN 4"/>
    <property type="match status" value="1"/>
</dbReference>
<dbReference type="VEuPathDB" id="FungiDB:PPTG_18001"/>
<proteinExistence type="predicted"/>
<name>W2NFQ8_PHYNI</name>
<evidence type="ECO:0008006" key="2">
    <source>
        <dbReference type="Google" id="ProtNLM"/>
    </source>
</evidence>
<dbReference type="EMBL" id="KI692674">
    <property type="protein sequence ID" value="ETM47436.1"/>
    <property type="molecule type" value="Genomic_DNA"/>
</dbReference>
<dbReference type="PANTHER" id="PTHR46599">
    <property type="entry name" value="PIGGYBAC TRANSPOSABLE ELEMENT-DERIVED PROTEIN 4"/>
    <property type="match status" value="1"/>
</dbReference>
<evidence type="ECO:0000313" key="1">
    <source>
        <dbReference type="EMBL" id="ETM47436.1"/>
    </source>
</evidence>
<organism evidence="1">
    <name type="scientific">Phytophthora nicotianae</name>
    <name type="common">Potato buckeye rot agent</name>
    <name type="synonym">Phytophthora parasitica</name>
    <dbReference type="NCBI Taxonomy" id="4792"/>
    <lineage>
        <taxon>Eukaryota</taxon>
        <taxon>Sar</taxon>
        <taxon>Stramenopiles</taxon>
        <taxon>Oomycota</taxon>
        <taxon>Peronosporomycetes</taxon>
        <taxon>Peronosporales</taxon>
        <taxon>Peronosporaceae</taxon>
        <taxon>Phytophthora</taxon>
    </lineage>
</organism>
<accession>W2NFQ8</accession>
<reference evidence="1" key="1">
    <citation type="submission" date="2013-11" db="EMBL/GenBank/DDBJ databases">
        <title>The Genome Sequence of Phytophthora parasitica IAC_01/95.</title>
        <authorList>
            <consortium name="The Broad Institute Genomics Platform"/>
            <person name="Russ C."/>
            <person name="Tyler B."/>
            <person name="Panabieres F."/>
            <person name="Shan W."/>
            <person name="Tripathy S."/>
            <person name="Grunwald N."/>
            <person name="Machado M."/>
            <person name="Johnson C.S."/>
            <person name="Arredondo F."/>
            <person name="Hong C."/>
            <person name="Coffey M."/>
            <person name="Young S.K."/>
            <person name="Zeng Q."/>
            <person name="Gargeya S."/>
            <person name="Fitzgerald M."/>
            <person name="Abouelleil A."/>
            <person name="Alvarado L."/>
            <person name="Chapman S.B."/>
            <person name="Gainer-Dewar J."/>
            <person name="Goldberg J."/>
            <person name="Griggs A."/>
            <person name="Gujja S."/>
            <person name="Hansen M."/>
            <person name="Howarth C."/>
            <person name="Imamovic A."/>
            <person name="Ireland A."/>
            <person name="Larimer J."/>
            <person name="McCowan C."/>
            <person name="Murphy C."/>
            <person name="Pearson M."/>
            <person name="Poon T.W."/>
            <person name="Priest M."/>
            <person name="Roberts A."/>
            <person name="Saif S."/>
            <person name="Shea T."/>
            <person name="Sykes S."/>
            <person name="Wortman J."/>
            <person name="Nusbaum C."/>
            <person name="Birren B."/>
        </authorList>
    </citation>
    <scope>NUCLEOTIDE SEQUENCE [LARGE SCALE GENOMIC DNA]</scope>
    <source>
        <strain evidence="1">IAC_01/95</strain>
    </source>
</reference>